<evidence type="ECO:0000256" key="5">
    <source>
        <dbReference type="PROSITE-ProRule" id="PRU00169"/>
    </source>
</evidence>
<dbReference type="CDD" id="cd00130">
    <property type="entry name" value="PAS"/>
    <property type="match status" value="2"/>
</dbReference>
<dbReference type="PROSITE" id="PS50112">
    <property type="entry name" value="PAS"/>
    <property type="match status" value="1"/>
</dbReference>
<protein>
    <recommendedName>
        <fullName evidence="2">histidine kinase</fullName>
        <ecNumber evidence="2">2.7.13.3</ecNumber>
    </recommendedName>
</protein>
<dbReference type="Gene3D" id="1.10.287.130">
    <property type="match status" value="1"/>
</dbReference>
<keyword evidence="14" id="KW-1185">Reference proteome</keyword>
<dbReference type="SUPFAM" id="SSF55874">
    <property type="entry name" value="ATPase domain of HSP90 chaperone/DNA topoisomerase II/histidine kinase"/>
    <property type="match status" value="1"/>
</dbReference>
<organism evidence="13 14">
    <name type="scientific">Thiorhodovibrio winogradskyi</name>
    <dbReference type="NCBI Taxonomy" id="77007"/>
    <lineage>
        <taxon>Bacteria</taxon>
        <taxon>Pseudomonadati</taxon>
        <taxon>Pseudomonadota</taxon>
        <taxon>Gammaproteobacteria</taxon>
        <taxon>Chromatiales</taxon>
        <taxon>Chromatiaceae</taxon>
        <taxon>Thiorhodovibrio</taxon>
    </lineage>
</organism>
<dbReference type="NCBIfam" id="TIGR00229">
    <property type="entry name" value="sensory_box"/>
    <property type="match status" value="1"/>
</dbReference>
<keyword evidence="3 5" id="KW-0597">Phosphoprotein</keyword>
<dbReference type="Pfam" id="PF02518">
    <property type="entry name" value="HATPase_c"/>
    <property type="match status" value="1"/>
</dbReference>
<dbReference type="SUPFAM" id="SSF47384">
    <property type="entry name" value="Homodimeric domain of signal transducing histidine kinase"/>
    <property type="match status" value="1"/>
</dbReference>
<evidence type="ECO:0000256" key="3">
    <source>
        <dbReference type="ARBA" id="ARBA00022553"/>
    </source>
</evidence>
<dbReference type="PROSITE" id="PS50109">
    <property type="entry name" value="HIS_KIN"/>
    <property type="match status" value="1"/>
</dbReference>
<dbReference type="SMART" id="SM00388">
    <property type="entry name" value="HisKA"/>
    <property type="match status" value="1"/>
</dbReference>
<feature type="compositionally biased region" description="Basic and acidic residues" evidence="7">
    <location>
        <begin position="765"/>
        <end position="775"/>
    </location>
</feature>
<evidence type="ECO:0000256" key="8">
    <source>
        <dbReference type="SAM" id="Phobius"/>
    </source>
</evidence>
<dbReference type="Proteomes" id="UP001432180">
    <property type="component" value="Chromosome"/>
</dbReference>
<dbReference type="Pfam" id="PF00072">
    <property type="entry name" value="Response_reg"/>
    <property type="match status" value="1"/>
</dbReference>
<dbReference type="SMART" id="SM00091">
    <property type="entry name" value="PAS"/>
    <property type="match status" value="3"/>
</dbReference>
<feature type="region of interest" description="Disordered" evidence="7">
    <location>
        <begin position="755"/>
        <end position="775"/>
    </location>
</feature>
<evidence type="ECO:0000259" key="12">
    <source>
        <dbReference type="PROSITE" id="PS50113"/>
    </source>
</evidence>
<evidence type="ECO:0000256" key="2">
    <source>
        <dbReference type="ARBA" id="ARBA00012438"/>
    </source>
</evidence>
<dbReference type="Pfam" id="PF00512">
    <property type="entry name" value="HisKA"/>
    <property type="match status" value="1"/>
</dbReference>
<dbReference type="CDD" id="cd17546">
    <property type="entry name" value="REC_hyHK_CKI1_RcsC-like"/>
    <property type="match status" value="1"/>
</dbReference>
<evidence type="ECO:0000256" key="6">
    <source>
        <dbReference type="SAM" id="Coils"/>
    </source>
</evidence>
<dbReference type="InterPro" id="IPR003661">
    <property type="entry name" value="HisK_dim/P_dom"/>
</dbReference>
<feature type="modified residue" description="4-aspartylphosphate" evidence="5">
    <location>
        <position position="834"/>
    </location>
</feature>
<evidence type="ECO:0000256" key="4">
    <source>
        <dbReference type="ARBA" id="ARBA00023012"/>
    </source>
</evidence>
<dbReference type="InterPro" id="IPR013656">
    <property type="entry name" value="PAS_4"/>
</dbReference>
<dbReference type="Pfam" id="PF08448">
    <property type="entry name" value="PAS_4"/>
    <property type="match status" value="1"/>
</dbReference>
<feature type="transmembrane region" description="Helical" evidence="8">
    <location>
        <begin position="68"/>
        <end position="87"/>
    </location>
</feature>
<dbReference type="SUPFAM" id="SSF55785">
    <property type="entry name" value="PYP-like sensor domain (PAS domain)"/>
    <property type="match status" value="3"/>
</dbReference>
<evidence type="ECO:0000256" key="7">
    <source>
        <dbReference type="SAM" id="MobiDB-lite"/>
    </source>
</evidence>
<dbReference type="Gene3D" id="3.30.565.10">
    <property type="entry name" value="Histidine kinase-like ATPase, C-terminal domain"/>
    <property type="match status" value="1"/>
</dbReference>
<evidence type="ECO:0000313" key="14">
    <source>
        <dbReference type="Proteomes" id="UP001432180"/>
    </source>
</evidence>
<dbReference type="EMBL" id="CP121472">
    <property type="protein sequence ID" value="WPL16439.1"/>
    <property type="molecule type" value="Genomic_DNA"/>
</dbReference>
<dbReference type="EC" id="2.7.13.3" evidence="2"/>
<feature type="transmembrane region" description="Helical" evidence="8">
    <location>
        <begin position="35"/>
        <end position="56"/>
    </location>
</feature>
<dbReference type="PANTHER" id="PTHR45339:SF1">
    <property type="entry name" value="HYBRID SIGNAL TRANSDUCTION HISTIDINE KINASE J"/>
    <property type="match status" value="1"/>
</dbReference>
<dbReference type="PRINTS" id="PR00344">
    <property type="entry name" value="BCTRLSENSOR"/>
</dbReference>
<gene>
    <name evidence="13" type="primary">arcB_1</name>
    <name evidence="13" type="ORF">Thiowin_01393</name>
</gene>
<dbReference type="InterPro" id="IPR036890">
    <property type="entry name" value="HATPase_C_sf"/>
</dbReference>
<dbReference type="InterPro" id="IPR001789">
    <property type="entry name" value="Sig_transdc_resp-reg_receiver"/>
</dbReference>
<dbReference type="CDD" id="cd00082">
    <property type="entry name" value="HisKA"/>
    <property type="match status" value="1"/>
</dbReference>
<dbReference type="RefSeq" id="WP_328986987.1">
    <property type="nucleotide sequence ID" value="NZ_CP121472.1"/>
</dbReference>
<dbReference type="InterPro" id="IPR004358">
    <property type="entry name" value="Sig_transdc_His_kin-like_C"/>
</dbReference>
<dbReference type="SMART" id="SM00448">
    <property type="entry name" value="REC"/>
    <property type="match status" value="1"/>
</dbReference>
<evidence type="ECO:0000256" key="1">
    <source>
        <dbReference type="ARBA" id="ARBA00000085"/>
    </source>
</evidence>
<dbReference type="InterPro" id="IPR003594">
    <property type="entry name" value="HATPase_dom"/>
</dbReference>
<name>A0ABZ0S811_9GAMM</name>
<dbReference type="PROSITE" id="PS50110">
    <property type="entry name" value="RESPONSE_REGULATORY"/>
    <property type="match status" value="1"/>
</dbReference>
<dbReference type="PANTHER" id="PTHR45339">
    <property type="entry name" value="HYBRID SIGNAL TRANSDUCTION HISTIDINE KINASE J"/>
    <property type="match status" value="1"/>
</dbReference>
<dbReference type="PROSITE" id="PS50113">
    <property type="entry name" value="PAC"/>
    <property type="match status" value="1"/>
</dbReference>
<reference evidence="13 14" key="1">
    <citation type="journal article" date="2023" name="Microorganisms">
        <title>Thiorhodovibrio frisius and Trv. litoralis spp. nov., Two Novel Members from a Clade of Fastidious Purple Sulfur Bacteria That Exhibit Unique Red-Shifted Light-Harvesting Capabilities.</title>
        <authorList>
            <person name="Methner A."/>
            <person name="Kuzyk S.B."/>
            <person name="Petersen J."/>
            <person name="Bauer S."/>
            <person name="Brinkmann H."/>
            <person name="Sichau K."/>
            <person name="Wanner G."/>
            <person name="Wolf J."/>
            <person name="Neumann-Schaal M."/>
            <person name="Henke P."/>
            <person name="Tank M."/>
            <person name="Sproer C."/>
            <person name="Bunk B."/>
            <person name="Overmann J."/>
        </authorList>
    </citation>
    <scope>NUCLEOTIDE SEQUENCE [LARGE SCALE GENOMIC DNA]</scope>
    <source>
        <strain evidence="13 14">DSM 6702</strain>
    </source>
</reference>
<feature type="domain" description="PAC" evidence="12">
    <location>
        <begin position="452"/>
        <end position="504"/>
    </location>
</feature>
<feature type="region of interest" description="Disordered" evidence="7">
    <location>
        <begin position="1"/>
        <end position="24"/>
    </location>
</feature>
<dbReference type="Pfam" id="PF13188">
    <property type="entry name" value="PAS_8"/>
    <property type="match status" value="1"/>
</dbReference>
<comment type="catalytic activity">
    <reaction evidence="1">
        <text>ATP + protein L-histidine = ADP + protein N-phospho-L-histidine.</text>
        <dbReference type="EC" id="2.7.13.3"/>
    </reaction>
</comment>
<keyword evidence="4" id="KW-0902">Two-component regulatory system</keyword>
<evidence type="ECO:0000313" key="13">
    <source>
        <dbReference type="EMBL" id="WPL16439.1"/>
    </source>
</evidence>
<dbReference type="SMART" id="SM00387">
    <property type="entry name" value="HATPase_c"/>
    <property type="match status" value="1"/>
</dbReference>
<keyword evidence="8" id="KW-1133">Transmembrane helix</keyword>
<feature type="domain" description="PAS" evidence="11">
    <location>
        <begin position="274"/>
        <end position="319"/>
    </location>
</feature>
<dbReference type="Gene3D" id="3.30.450.20">
    <property type="entry name" value="PAS domain"/>
    <property type="match status" value="3"/>
</dbReference>
<evidence type="ECO:0000259" key="11">
    <source>
        <dbReference type="PROSITE" id="PS50112"/>
    </source>
</evidence>
<dbReference type="InterPro" id="IPR011006">
    <property type="entry name" value="CheY-like_superfamily"/>
</dbReference>
<dbReference type="InterPro" id="IPR000700">
    <property type="entry name" value="PAS-assoc_C"/>
</dbReference>
<keyword evidence="8" id="KW-0812">Transmembrane</keyword>
<proteinExistence type="predicted"/>
<sequence length="923" mass="101687">MKIQHPGRSDLPGTERQEQSDHLSRRVPSIRFRPTWLAVALLLTALLLAGFARFWFSFSVAVVPPPNLLNGLALASAFCGVFFAGIAHATGARAWATLAVTDAGNQRRALEAERALLVSERRLHAVLDNLDALVYVSDLASEEILFVNAHGRALFGDIEGETCWRALHGHDERCANCSPEQLFDAHGQPSGIRHWEVLNARNGRYYDCRDQAIHWTNGQYARLQIAFDITERVENAERLARSEQALRAERDLFSAGPVVTFVWGLEPSWPIQRVSSNAKAILGYGPEELCAPGFHFIDLIHPEDRARTEDEVAVHLTAGNQRFEQSYRLAVREQDTVRYRWFYDVTQVVRAPDGGPSEIRGYLFDQTHLKELESALAREAEDRRILLDTIPIQVWYLSDERTYGAVNQAHADFFGVPKDAMIGRDLSDFLPGAVVEVCRVSNSQVFTGARTLVTEEWAPDASGELRLLSIAKSPKLGPQGQVEYVVGCAIDITERKRAEQALEATTAQAQALAGQAESANRAKSEFLANVSHELRTPLNGIMGMTELLLSGGLTTEQQGQARILQHSGETLLALIEDLLDFSRIETGQVKLERQAFDLGQLLDQFSDAQGFRAQQKGLKLICAMAPELPTQLWGDPGRLRQVLTNLVDNAIKFTSQGEVRLMVELIERRHDALILRFAVRDTGIGLAPETSAHLFEKFTQADGSSTREYGGIGLGLAIARQLTELMDGEIGVNSQLGQGAEFWFSARFGLQTQTTRSSARGSRMKTGDRHDELFKKPPRLDTHARVLVVDDNLTNRQVALGLLARFGIKAEAVSDGEEALARLTREAFDLVLMDIQMPGLDGLETTKRLRGRGTGFAPASPALIIVAMTAHVRPEDRDRCLAAGMNDYLAKPLDPAAVAAMLGKWLAVAPALAPLGSQATTGH</sequence>
<feature type="compositionally biased region" description="Basic and acidic residues" evidence="7">
    <location>
        <begin position="13"/>
        <end position="24"/>
    </location>
</feature>
<feature type="coiled-coil region" evidence="6">
    <location>
        <begin position="495"/>
        <end position="522"/>
    </location>
</feature>
<keyword evidence="6" id="KW-0175">Coiled coil</keyword>
<dbReference type="InterPro" id="IPR035965">
    <property type="entry name" value="PAS-like_dom_sf"/>
</dbReference>
<dbReference type="GO" id="GO:0004673">
    <property type="term" value="F:protein histidine kinase activity"/>
    <property type="evidence" value="ECO:0007669"/>
    <property type="project" value="UniProtKB-EC"/>
</dbReference>
<dbReference type="InterPro" id="IPR013655">
    <property type="entry name" value="PAS_fold_3"/>
</dbReference>
<dbReference type="SUPFAM" id="SSF52172">
    <property type="entry name" value="CheY-like"/>
    <property type="match status" value="1"/>
</dbReference>
<dbReference type="InterPro" id="IPR005467">
    <property type="entry name" value="His_kinase_dom"/>
</dbReference>
<accession>A0ABZ0S811</accession>
<dbReference type="InterPro" id="IPR000014">
    <property type="entry name" value="PAS"/>
</dbReference>
<keyword evidence="13" id="KW-0808">Transferase</keyword>
<keyword evidence="8" id="KW-0472">Membrane</keyword>
<evidence type="ECO:0000259" key="9">
    <source>
        <dbReference type="PROSITE" id="PS50109"/>
    </source>
</evidence>
<dbReference type="CDD" id="cd16922">
    <property type="entry name" value="HATPase_EvgS-ArcB-TorS-like"/>
    <property type="match status" value="1"/>
</dbReference>
<dbReference type="Gene3D" id="3.40.50.2300">
    <property type="match status" value="1"/>
</dbReference>
<dbReference type="InterPro" id="IPR036097">
    <property type="entry name" value="HisK_dim/P_sf"/>
</dbReference>
<feature type="domain" description="Response regulatory" evidence="10">
    <location>
        <begin position="785"/>
        <end position="906"/>
    </location>
</feature>
<dbReference type="Pfam" id="PF08447">
    <property type="entry name" value="PAS_3"/>
    <property type="match status" value="1"/>
</dbReference>
<feature type="domain" description="Histidine kinase" evidence="9">
    <location>
        <begin position="529"/>
        <end position="750"/>
    </location>
</feature>
<evidence type="ECO:0000259" key="10">
    <source>
        <dbReference type="PROSITE" id="PS50110"/>
    </source>
</evidence>